<proteinExistence type="predicted"/>
<dbReference type="GO" id="GO:0005886">
    <property type="term" value="C:plasma membrane"/>
    <property type="evidence" value="ECO:0007669"/>
    <property type="project" value="UniProtKB-SubCell"/>
</dbReference>
<evidence type="ECO:0000313" key="8">
    <source>
        <dbReference type="Proteomes" id="UP000261231"/>
    </source>
</evidence>
<dbReference type="PANTHER" id="PTHR47089">
    <property type="entry name" value="ABC TRANSPORTER, PERMEASE PROTEIN"/>
    <property type="match status" value="1"/>
</dbReference>
<comment type="caution">
    <text evidence="7">The sequence shown here is derived from an EMBL/GenBank/DDBJ whole genome shotgun (WGS) entry which is preliminary data.</text>
</comment>
<evidence type="ECO:0000256" key="4">
    <source>
        <dbReference type="ARBA" id="ARBA00022989"/>
    </source>
</evidence>
<dbReference type="PROSITE" id="PS51257">
    <property type="entry name" value="PROKAR_LIPOPROTEIN"/>
    <property type="match status" value="1"/>
</dbReference>
<accession>A0A3E2XJN9</accession>
<keyword evidence="5 6" id="KW-0472">Membrane</keyword>
<evidence type="ECO:0000256" key="6">
    <source>
        <dbReference type="SAM" id="Phobius"/>
    </source>
</evidence>
<feature type="transmembrane region" description="Helical" evidence="6">
    <location>
        <begin position="12"/>
        <end position="37"/>
    </location>
</feature>
<keyword evidence="8" id="KW-1185">Reference proteome</keyword>
<dbReference type="AlphaFoldDB" id="A0A3E2XJN9"/>
<organism evidence="7 8">
    <name type="scientific">Coprococcus catus</name>
    <dbReference type="NCBI Taxonomy" id="116085"/>
    <lineage>
        <taxon>Bacteria</taxon>
        <taxon>Bacillati</taxon>
        <taxon>Bacillota</taxon>
        <taxon>Clostridia</taxon>
        <taxon>Lachnospirales</taxon>
        <taxon>Lachnospiraceae</taxon>
        <taxon>Coprococcus</taxon>
    </lineage>
</organism>
<feature type="transmembrane region" description="Helical" evidence="6">
    <location>
        <begin position="111"/>
        <end position="132"/>
    </location>
</feature>
<feature type="transmembrane region" description="Helical" evidence="6">
    <location>
        <begin position="57"/>
        <end position="75"/>
    </location>
</feature>
<feature type="transmembrane region" description="Helical" evidence="6">
    <location>
        <begin position="87"/>
        <end position="105"/>
    </location>
</feature>
<feature type="transmembrane region" description="Helical" evidence="6">
    <location>
        <begin position="273"/>
        <end position="298"/>
    </location>
</feature>
<dbReference type="RefSeq" id="WP_117541005.1">
    <property type="nucleotide sequence ID" value="NZ_QVFD01000013.1"/>
</dbReference>
<keyword evidence="3 6" id="KW-0812">Transmembrane</keyword>
<dbReference type="GO" id="GO:0022857">
    <property type="term" value="F:transmembrane transporter activity"/>
    <property type="evidence" value="ECO:0007669"/>
    <property type="project" value="InterPro"/>
</dbReference>
<comment type="subcellular location">
    <subcellularLocation>
        <location evidence="1">Cell membrane</location>
        <topology evidence="1">Multi-pass membrane protein</topology>
    </subcellularLocation>
</comment>
<protein>
    <submittedName>
        <fullName evidence="7">ABC transporter permease</fullName>
    </submittedName>
</protein>
<dbReference type="CDD" id="cd06580">
    <property type="entry name" value="TM_PBP1_transp_TpRbsC_like"/>
    <property type="match status" value="1"/>
</dbReference>
<evidence type="ECO:0000256" key="1">
    <source>
        <dbReference type="ARBA" id="ARBA00004651"/>
    </source>
</evidence>
<name>A0A3E2XJN9_9FIRM</name>
<dbReference type="OrthoDB" id="45037at2"/>
<feature type="transmembrane region" description="Helical" evidence="6">
    <location>
        <begin position="191"/>
        <end position="209"/>
    </location>
</feature>
<dbReference type="PANTHER" id="PTHR47089:SF1">
    <property type="entry name" value="GUANOSINE ABC TRANSPORTER PERMEASE PROTEIN NUPP"/>
    <property type="match status" value="1"/>
</dbReference>
<evidence type="ECO:0000256" key="2">
    <source>
        <dbReference type="ARBA" id="ARBA00022475"/>
    </source>
</evidence>
<keyword evidence="2" id="KW-1003">Cell membrane</keyword>
<dbReference type="Proteomes" id="UP000261231">
    <property type="component" value="Unassembled WGS sequence"/>
</dbReference>
<evidence type="ECO:0000256" key="3">
    <source>
        <dbReference type="ARBA" id="ARBA00022692"/>
    </source>
</evidence>
<sequence>MQNEKNRTRAVTDVIIILVLTILTGTILIIACGANPADAYALFFRGIFGTKARFTEIFVKACPLILTGLGCAVAYRTGFFNIGAEGQFYVGAMITTIIALNLTAVPGILRLILALAAGFVAGGLWALIAAVFKAKFNISEIIVTIMLNYIAINFLGYAVRSFLMDPAGNVPQSAKIDEAAQLKVLIPATRFHAGILIAVACVFVVWFFLDKTTMGYELRAVGLNKRGSACNGISVMKNIVLSAFLSGGLSAVAGGIEVLATQKKLLEGISANCGYTAVLIALVAFNHPIGVLIVAVLYSAMQVGASSMQRQMGVPSSIVNILIGVVVVLILARELFHKIKIRNNKEKGGRA</sequence>
<feature type="transmembrane region" description="Helical" evidence="6">
    <location>
        <begin position="141"/>
        <end position="159"/>
    </location>
</feature>
<gene>
    <name evidence="7" type="ORF">DW747_12530</name>
</gene>
<reference evidence="7 8" key="1">
    <citation type="submission" date="2018-08" db="EMBL/GenBank/DDBJ databases">
        <title>A genome reference for cultivated species of the human gut microbiota.</title>
        <authorList>
            <person name="Zou Y."/>
            <person name="Xue W."/>
            <person name="Luo G."/>
        </authorList>
    </citation>
    <scope>NUCLEOTIDE SEQUENCE [LARGE SCALE GENOMIC DNA]</scope>
    <source>
        <strain evidence="7 8">AM28-39</strain>
    </source>
</reference>
<dbReference type="Pfam" id="PF02653">
    <property type="entry name" value="BPD_transp_2"/>
    <property type="match status" value="1"/>
</dbReference>
<dbReference type="EMBL" id="QVFD01000013">
    <property type="protein sequence ID" value="RGC44892.1"/>
    <property type="molecule type" value="Genomic_DNA"/>
</dbReference>
<feature type="transmembrane region" description="Helical" evidence="6">
    <location>
        <begin position="318"/>
        <end position="336"/>
    </location>
</feature>
<evidence type="ECO:0000256" key="5">
    <source>
        <dbReference type="ARBA" id="ARBA00023136"/>
    </source>
</evidence>
<evidence type="ECO:0000313" key="7">
    <source>
        <dbReference type="EMBL" id="RGC44892.1"/>
    </source>
</evidence>
<dbReference type="InterPro" id="IPR001851">
    <property type="entry name" value="ABC_transp_permease"/>
</dbReference>
<keyword evidence="4 6" id="KW-1133">Transmembrane helix</keyword>